<reference evidence="2 3" key="1">
    <citation type="submission" date="2019-10" db="EMBL/GenBank/DDBJ databases">
        <title>Nonomuraea sp. nov., isolated from Phyllanthus amarus.</title>
        <authorList>
            <person name="Klykleung N."/>
            <person name="Tanasupawat S."/>
        </authorList>
    </citation>
    <scope>NUCLEOTIDE SEQUENCE [LARGE SCALE GENOMIC DNA]</scope>
    <source>
        <strain evidence="2 3">CR1-09</strain>
    </source>
</reference>
<feature type="signal peptide" evidence="1">
    <location>
        <begin position="1"/>
        <end position="33"/>
    </location>
</feature>
<organism evidence="2 3">
    <name type="scientific">Microbispora catharanthi</name>
    <dbReference type="NCBI Taxonomy" id="1712871"/>
    <lineage>
        <taxon>Bacteria</taxon>
        <taxon>Bacillati</taxon>
        <taxon>Actinomycetota</taxon>
        <taxon>Actinomycetes</taxon>
        <taxon>Streptosporangiales</taxon>
        <taxon>Streptosporangiaceae</taxon>
        <taxon>Microbispora</taxon>
    </lineage>
</organism>
<keyword evidence="3" id="KW-1185">Reference proteome</keyword>
<dbReference type="InterPro" id="IPR011024">
    <property type="entry name" value="G_crystallin-like"/>
</dbReference>
<accession>A0A5N6BLS5</accession>
<keyword evidence="1" id="KW-0732">Signal</keyword>
<gene>
    <name evidence="2" type="ORF">FH610_031385</name>
</gene>
<dbReference type="Pfam" id="PF03995">
    <property type="entry name" value="Inhibitor_I36"/>
    <property type="match status" value="1"/>
</dbReference>
<feature type="chain" id="PRO_5024361723" description="Peptidase inhibitor family I36 protein" evidence="1">
    <location>
        <begin position="34"/>
        <end position="158"/>
    </location>
</feature>
<protein>
    <recommendedName>
        <fullName evidence="4">Peptidase inhibitor family I36 protein</fullName>
    </recommendedName>
</protein>
<sequence>MAANKRGWRYTTFFTALAVAAATVVGAPRPALAGHDGYCDVAAEDGNLCLYRDSDYTGGMLDFTRTDHNYTSSADVFWIDFSESGININDQVSSIVNAETRCVWYLYRDIEFGGGGFWLPIGTNISNLALVSGNYNDAISSHYKWTGTKECTNGSTGQ</sequence>
<dbReference type="EMBL" id="VDMA02000020">
    <property type="protein sequence ID" value="KAB8180779.1"/>
    <property type="molecule type" value="Genomic_DNA"/>
</dbReference>
<dbReference type="AlphaFoldDB" id="A0A5N6BLS5"/>
<dbReference type="SUPFAM" id="SSF49695">
    <property type="entry name" value="gamma-Crystallin-like"/>
    <property type="match status" value="1"/>
</dbReference>
<comment type="caution">
    <text evidence="2">The sequence shown here is derived from an EMBL/GenBank/DDBJ whole genome shotgun (WGS) entry which is preliminary data.</text>
</comment>
<evidence type="ECO:0000256" key="1">
    <source>
        <dbReference type="SAM" id="SignalP"/>
    </source>
</evidence>
<dbReference type="RefSeq" id="WP_139578782.1">
    <property type="nucleotide sequence ID" value="NZ_VDMA02000020.1"/>
</dbReference>
<evidence type="ECO:0000313" key="2">
    <source>
        <dbReference type="EMBL" id="KAB8180779.1"/>
    </source>
</evidence>
<proteinExistence type="predicted"/>
<dbReference type="Proteomes" id="UP000313066">
    <property type="component" value="Unassembled WGS sequence"/>
</dbReference>
<name>A0A5N6BLS5_9ACTN</name>
<evidence type="ECO:0008006" key="4">
    <source>
        <dbReference type="Google" id="ProtNLM"/>
    </source>
</evidence>
<dbReference type="Gene3D" id="2.60.20.10">
    <property type="entry name" value="Crystallins"/>
    <property type="match status" value="1"/>
</dbReference>
<evidence type="ECO:0000313" key="3">
    <source>
        <dbReference type="Proteomes" id="UP000313066"/>
    </source>
</evidence>